<dbReference type="Proteomes" id="UP000789342">
    <property type="component" value="Unassembled WGS sequence"/>
</dbReference>
<evidence type="ECO:0000313" key="2">
    <source>
        <dbReference type="EMBL" id="CAG8760323.1"/>
    </source>
</evidence>
<comment type="caution">
    <text evidence="2">The sequence shown here is derived from an EMBL/GenBank/DDBJ whole genome shotgun (WGS) entry which is preliminary data.</text>
</comment>
<dbReference type="PROSITE" id="PS50097">
    <property type="entry name" value="BTB"/>
    <property type="match status" value="1"/>
</dbReference>
<feature type="domain" description="BTB" evidence="1">
    <location>
        <begin position="21"/>
        <end position="88"/>
    </location>
</feature>
<evidence type="ECO:0000313" key="3">
    <source>
        <dbReference type="Proteomes" id="UP000789342"/>
    </source>
</evidence>
<evidence type="ECO:0000259" key="1">
    <source>
        <dbReference type="PROSITE" id="PS50097"/>
    </source>
</evidence>
<feature type="non-terminal residue" evidence="2">
    <location>
        <position position="430"/>
    </location>
</feature>
<dbReference type="SMART" id="SM00225">
    <property type="entry name" value="BTB"/>
    <property type="match status" value="1"/>
</dbReference>
<reference evidence="2" key="1">
    <citation type="submission" date="2021-06" db="EMBL/GenBank/DDBJ databases">
        <authorList>
            <person name="Kallberg Y."/>
            <person name="Tangrot J."/>
            <person name="Rosling A."/>
        </authorList>
    </citation>
    <scope>NUCLEOTIDE SEQUENCE</scope>
    <source>
        <strain evidence="2">CL551</strain>
    </source>
</reference>
<sequence>MVRGNSLIDDLKLLINNPRYSDIEIRCKDNSVLYGNSAILAARSEVFERMVFIGTDVPGKQISFSEIESSSMKIILEYLYTGTVLERDVTIDNVFEVLHAADFFQLENFQDLISEYYKNMCEKKEYENKSSESLSKVVQLMSPSANNGVIDYLVDSVAKIPLDSIDFGRLSLQGLQCLLSKRNEKRAFASTEYSVLRFAILSAAKKVSQEVFSILDKRLPPWKKVMGSPLQDIKIEKEIIKSISDAINPVIEHVDFRRIDGMILAKVIEPLNIIPSNKIVESYRFQACEKSPLPEYYGTPICDIKWDINGRGPSINISEDGYTISTSLNMHQSVRTNHLICNGTYEFHVLFEKVCLNSWVGVCDEGLDFSYFAGDQQNGWVLGTNGCYHHNNQSIQGMLDFRQDNAKIIVHLNMDDKTVAFSVNGTRYPP</sequence>
<dbReference type="AlphaFoldDB" id="A0A9N9J136"/>
<dbReference type="InterPro" id="IPR011333">
    <property type="entry name" value="SKP1/BTB/POZ_sf"/>
</dbReference>
<dbReference type="SUPFAM" id="SSF54695">
    <property type="entry name" value="POZ domain"/>
    <property type="match status" value="1"/>
</dbReference>
<accession>A0A9N9J136</accession>
<dbReference type="EMBL" id="CAJVPV010040468">
    <property type="protein sequence ID" value="CAG8760323.1"/>
    <property type="molecule type" value="Genomic_DNA"/>
</dbReference>
<name>A0A9N9J136_9GLOM</name>
<dbReference type="CDD" id="cd18186">
    <property type="entry name" value="BTB_POZ_ZBTB_KLHL-like"/>
    <property type="match status" value="1"/>
</dbReference>
<dbReference type="PANTHER" id="PTHR24413">
    <property type="entry name" value="SPECKLE-TYPE POZ PROTEIN"/>
    <property type="match status" value="1"/>
</dbReference>
<organism evidence="2 3">
    <name type="scientific">Acaulospora morrowiae</name>
    <dbReference type="NCBI Taxonomy" id="94023"/>
    <lineage>
        <taxon>Eukaryota</taxon>
        <taxon>Fungi</taxon>
        <taxon>Fungi incertae sedis</taxon>
        <taxon>Mucoromycota</taxon>
        <taxon>Glomeromycotina</taxon>
        <taxon>Glomeromycetes</taxon>
        <taxon>Diversisporales</taxon>
        <taxon>Acaulosporaceae</taxon>
        <taxon>Acaulospora</taxon>
    </lineage>
</organism>
<dbReference type="Gene3D" id="3.30.710.10">
    <property type="entry name" value="Potassium Channel Kv1.1, Chain A"/>
    <property type="match status" value="1"/>
</dbReference>
<gene>
    <name evidence="2" type="ORF">AMORRO_LOCUS15864</name>
</gene>
<dbReference type="InterPro" id="IPR000210">
    <property type="entry name" value="BTB/POZ_dom"/>
</dbReference>
<dbReference type="InterPro" id="IPR043136">
    <property type="entry name" value="B30.2/SPRY_sf"/>
</dbReference>
<protein>
    <submittedName>
        <fullName evidence="2">12852_t:CDS:1</fullName>
    </submittedName>
</protein>
<dbReference type="InterPro" id="IPR013320">
    <property type="entry name" value="ConA-like_dom_sf"/>
</dbReference>
<proteinExistence type="predicted"/>
<dbReference type="Gene3D" id="2.60.120.920">
    <property type="match status" value="1"/>
</dbReference>
<dbReference type="OrthoDB" id="6359816at2759"/>
<keyword evidence="3" id="KW-1185">Reference proteome</keyword>
<dbReference type="Pfam" id="PF00651">
    <property type="entry name" value="BTB"/>
    <property type="match status" value="1"/>
</dbReference>
<dbReference type="SUPFAM" id="SSF49899">
    <property type="entry name" value="Concanavalin A-like lectins/glucanases"/>
    <property type="match status" value="1"/>
</dbReference>